<evidence type="ECO:0000313" key="2">
    <source>
        <dbReference type="Proteomes" id="UP001189429"/>
    </source>
</evidence>
<protein>
    <submittedName>
        <fullName evidence="1">Uncharacterized protein</fullName>
    </submittedName>
</protein>
<evidence type="ECO:0000313" key="1">
    <source>
        <dbReference type="EMBL" id="CAK0812544.1"/>
    </source>
</evidence>
<dbReference type="Proteomes" id="UP001189429">
    <property type="component" value="Unassembled WGS sequence"/>
</dbReference>
<comment type="caution">
    <text evidence="1">The sequence shown here is derived from an EMBL/GenBank/DDBJ whole genome shotgun (WGS) entry which is preliminary data.</text>
</comment>
<keyword evidence="2" id="KW-1185">Reference proteome</keyword>
<sequence length="159" mass="17740">MGKEGRQRRRCQPRLSFGAAVGQSRQRARKVRDSCQCGLRKDGEPWALKQVVSKANGSDQVPVGDACEECYSLHHDGFPYLTWEDPCSQNENDENVESNVTKARCVKSGSVAAPLVAESTATRDEYGIELRECFIALGESELRSVTDRKRLSKKLTLTF</sequence>
<accession>A0ABN9R2Q6</accession>
<organism evidence="1 2">
    <name type="scientific">Prorocentrum cordatum</name>
    <dbReference type="NCBI Taxonomy" id="2364126"/>
    <lineage>
        <taxon>Eukaryota</taxon>
        <taxon>Sar</taxon>
        <taxon>Alveolata</taxon>
        <taxon>Dinophyceae</taxon>
        <taxon>Prorocentrales</taxon>
        <taxon>Prorocentraceae</taxon>
        <taxon>Prorocentrum</taxon>
    </lineage>
</organism>
<reference evidence="1" key="1">
    <citation type="submission" date="2023-10" db="EMBL/GenBank/DDBJ databases">
        <authorList>
            <person name="Chen Y."/>
            <person name="Shah S."/>
            <person name="Dougan E. K."/>
            <person name="Thang M."/>
            <person name="Chan C."/>
        </authorList>
    </citation>
    <scope>NUCLEOTIDE SEQUENCE [LARGE SCALE GENOMIC DNA]</scope>
</reference>
<name>A0ABN9R2Q6_9DINO</name>
<dbReference type="EMBL" id="CAUYUJ010005172">
    <property type="protein sequence ID" value="CAK0812544.1"/>
    <property type="molecule type" value="Genomic_DNA"/>
</dbReference>
<proteinExistence type="predicted"/>
<gene>
    <name evidence="1" type="ORF">PCOR1329_LOCUS16811</name>
</gene>